<dbReference type="OrthoDB" id="399880at2"/>
<dbReference type="RefSeq" id="WP_022936197.1">
    <property type="nucleotide sequence ID" value="NZ_LR214940.1"/>
</dbReference>
<dbReference type="EMBL" id="LR214940">
    <property type="protein sequence ID" value="VEU55490.1"/>
    <property type="molecule type" value="Genomic_DNA"/>
</dbReference>
<gene>
    <name evidence="1" type="ORF">NCTC10112_00254</name>
</gene>
<organism evidence="1 2">
    <name type="scientific">Metamycoplasma orale</name>
    <name type="common">Mycoplasma orale</name>
    <dbReference type="NCBI Taxonomy" id="2121"/>
    <lineage>
        <taxon>Bacteria</taxon>
        <taxon>Bacillati</taxon>
        <taxon>Mycoplasmatota</taxon>
        <taxon>Mycoplasmoidales</taxon>
        <taxon>Metamycoplasmataceae</taxon>
        <taxon>Metamycoplasma</taxon>
    </lineage>
</organism>
<evidence type="ECO:0000313" key="2">
    <source>
        <dbReference type="Proteomes" id="UP000290482"/>
    </source>
</evidence>
<protein>
    <recommendedName>
        <fullName evidence="3">SGNH hydrolase-type esterase domain-containing protein</fullName>
    </recommendedName>
</protein>
<dbReference type="KEGG" id="mob:NCTC10112_00254"/>
<evidence type="ECO:0000313" key="1">
    <source>
        <dbReference type="EMBL" id="VEU55490.1"/>
    </source>
</evidence>
<dbReference type="Gene3D" id="3.40.50.1110">
    <property type="entry name" value="SGNH hydrolase"/>
    <property type="match status" value="1"/>
</dbReference>
<dbReference type="AlphaFoldDB" id="A0A448ZW70"/>
<name>A0A448ZW70_METOS</name>
<keyword evidence="2" id="KW-1185">Reference proteome</keyword>
<proteinExistence type="predicted"/>
<dbReference type="SUPFAM" id="SSF52266">
    <property type="entry name" value="SGNH hydrolase"/>
    <property type="match status" value="1"/>
</dbReference>
<dbReference type="InterPro" id="IPR036514">
    <property type="entry name" value="SGNH_hydro_sf"/>
</dbReference>
<sequence>MDKKNFYSITPNNKNIIRNNISYTAIGDGYAAGYNSKLGFIANGMLNNEGELSGLSYPSFFASLLLKNKSFKLNSFKNFAMPLTTIQFWNSLILNNKPELLKQQNILDFVQAGDWNVLNPFRNYFSDQFKNWNVKKDDFKIVHETIKSANLLTLSIGFTDFLLNMPITKILAFTKSSNKNVEYIKEIEDFFSKTNQKIKQDLDLFLKNLKSITNANIVFVSYIDPFFYFNNLLDELFTLKEKVYNPIKNAFLEFEQIQKEICAKYSINFVNCYDKTFWKNNIEYLAENIFSLHPTEVGYKKIAYDLYTKLFIDKDQIIYDINSETIIRNYICDKEYWINDIHSRQKIFDLKIKTLDLFKEVYGNNLNYNILINDELILKYKDILYPFLRMTPYFNAYIRYYNNDILDFVAKGLEKKFEDSLAKYDSIKELLKYLGDAKYSKELFLTLAKDNKFEKFLFVVQKKIYKDHNTFKKITLVALKKVIKEVLVDNQKLSYDIIKQLFNSKIIENNKEQILKLSETFLKDFMQTDILDQIINFKLNKQYENIRKYLSNLSTFIELAKFLVESIANHSLLYSPLDTFDEFSKHWIINNKYNILYLLNKTFFEISSDEKIKETVEFIRECIYDFVPHQIIKGNDERALTLAIEDILVTLKSNPKNLNNIFLNILNKLKSFSVFDYVTKKRKQKPIFNVRSLITTNNLLFLTFKLAKNFIKIKNIIRKNKI</sequence>
<reference evidence="1 2" key="1">
    <citation type="submission" date="2019-01" db="EMBL/GenBank/DDBJ databases">
        <authorList>
            <consortium name="Pathogen Informatics"/>
        </authorList>
    </citation>
    <scope>NUCLEOTIDE SEQUENCE [LARGE SCALE GENOMIC DNA]</scope>
    <source>
        <strain evidence="1 2">NCTC10112</strain>
    </source>
</reference>
<dbReference type="Proteomes" id="UP000290482">
    <property type="component" value="Chromosome"/>
</dbReference>
<evidence type="ECO:0008006" key="3">
    <source>
        <dbReference type="Google" id="ProtNLM"/>
    </source>
</evidence>
<accession>A0A448ZW70</accession>